<evidence type="ECO:0000313" key="1">
    <source>
        <dbReference type="EMBL" id="TFK69446.1"/>
    </source>
</evidence>
<keyword evidence="2" id="KW-1185">Reference proteome</keyword>
<dbReference type="EMBL" id="ML208330">
    <property type="protein sequence ID" value="TFK69446.1"/>
    <property type="molecule type" value="Genomic_DNA"/>
</dbReference>
<evidence type="ECO:0000313" key="2">
    <source>
        <dbReference type="Proteomes" id="UP000308600"/>
    </source>
</evidence>
<sequence>MTPGLHASAQTSVLTPHNPPPNITPPSTNTHKRPATSVPTPQPASKRARPGYSENTPPSPGPGIAPTLSPPPVLSVPGAGPITSPPASMKANNTAQIPASGRSSAAATDVWYFVVPVKSKEPADVLSARQANLHPLASRPESDYIACRLCSNKSIAVWKCAEGQTKTILKGVGGHCEVSRRKYDANRGEARTIYT</sequence>
<reference evidence="1 2" key="1">
    <citation type="journal article" date="2019" name="Nat. Ecol. Evol.">
        <title>Megaphylogeny resolves global patterns of mushroom evolution.</title>
        <authorList>
            <person name="Varga T."/>
            <person name="Krizsan K."/>
            <person name="Foldi C."/>
            <person name="Dima B."/>
            <person name="Sanchez-Garcia M."/>
            <person name="Sanchez-Ramirez S."/>
            <person name="Szollosi G.J."/>
            <person name="Szarkandi J.G."/>
            <person name="Papp V."/>
            <person name="Albert L."/>
            <person name="Andreopoulos W."/>
            <person name="Angelini C."/>
            <person name="Antonin V."/>
            <person name="Barry K.W."/>
            <person name="Bougher N.L."/>
            <person name="Buchanan P."/>
            <person name="Buyck B."/>
            <person name="Bense V."/>
            <person name="Catcheside P."/>
            <person name="Chovatia M."/>
            <person name="Cooper J."/>
            <person name="Damon W."/>
            <person name="Desjardin D."/>
            <person name="Finy P."/>
            <person name="Geml J."/>
            <person name="Haridas S."/>
            <person name="Hughes K."/>
            <person name="Justo A."/>
            <person name="Karasinski D."/>
            <person name="Kautmanova I."/>
            <person name="Kiss B."/>
            <person name="Kocsube S."/>
            <person name="Kotiranta H."/>
            <person name="LaButti K.M."/>
            <person name="Lechner B.E."/>
            <person name="Liimatainen K."/>
            <person name="Lipzen A."/>
            <person name="Lukacs Z."/>
            <person name="Mihaltcheva S."/>
            <person name="Morgado L.N."/>
            <person name="Niskanen T."/>
            <person name="Noordeloos M.E."/>
            <person name="Ohm R.A."/>
            <person name="Ortiz-Santana B."/>
            <person name="Ovrebo C."/>
            <person name="Racz N."/>
            <person name="Riley R."/>
            <person name="Savchenko A."/>
            <person name="Shiryaev A."/>
            <person name="Soop K."/>
            <person name="Spirin V."/>
            <person name="Szebenyi C."/>
            <person name="Tomsovsky M."/>
            <person name="Tulloss R.E."/>
            <person name="Uehling J."/>
            <person name="Grigoriev I.V."/>
            <person name="Vagvolgyi C."/>
            <person name="Papp T."/>
            <person name="Martin F.M."/>
            <person name="Miettinen O."/>
            <person name="Hibbett D.S."/>
            <person name="Nagy L.G."/>
        </authorList>
    </citation>
    <scope>NUCLEOTIDE SEQUENCE [LARGE SCALE GENOMIC DNA]</scope>
    <source>
        <strain evidence="1 2">NL-1719</strain>
    </source>
</reference>
<organism evidence="1 2">
    <name type="scientific">Pluteus cervinus</name>
    <dbReference type="NCBI Taxonomy" id="181527"/>
    <lineage>
        <taxon>Eukaryota</taxon>
        <taxon>Fungi</taxon>
        <taxon>Dikarya</taxon>
        <taxon>Basidiomycota</taxon>
        <taxon>Agaricomycotina</taxon>
        <taxon>Agaricomycetes</taxon>
        <taxon>Agaricomycetidae</taxon>
        <taxon>Agaricales</taxon>
        <taxon>Pluteineae</taxon>
        <taxon>Pluteaceae</taxon>
        <taxon>Pluteus</taxon>
    </lineage>
</organism>
<protein>
    <submittedName>
        <fullName evidence="1">Uncharacterized protein</fullName>
    </submittedName>
</protein>
<gene>
    <name evidence="1" type="ORF">BDN72DRAFT_612075</name>
</gene>
<dbReference type="Proteomes" id="UP000308600">
    <property type="component" value="Unassembled WGS sequence"/>
</dbReference>
<accession>A0ACD3AUZ8</accession>
<name>A0ACD3AUZ8_9AGAR</name>
<proteinExistence type="predicted"/>